<dbReference type="InterPro" id="IPR050959">
    <property type="entry name" value="MarA-like"/>
</dbReference>
<dbReference type="SMART" id="SM00342">
    <property type="entry name" value="HTH_ARAC"/>
    <property type="match status" value="1"/>
</dbReference>
<keyword evidence="3" id="KW-0804">Transcription</keyword>
<dbReference type="InterPro" id="IPR029442">
    <property type="entry name" value="GyrI-like"/>
</dbReference>
<evidence type="ECO:0000259" key="4">
    <source>
        <dbReference type="PROSITE" id="PS01124"/>
    </source>
</evidence>
<dbReference type="InterPro" id="IPR018060">
    <property type="entry name" value="HTH_AraC"/>
</dbReference>
<accession>A0A942Z7U6</accession>
<dbReference type="PROSITE" id="PS00041">
    <property type="entry name" value="HTH_ARAC_FAMILY_1"/>
    <property type="match status" value="1"/>
</dbReference>
<name>A0A942Z7U6_9FIRM</name>
<dbReference type="SMART" id="SM00871">
    <property type="entry name" value="AraC_E_bind"/>
    <property type="match status" value="1"/>
</dbReference>
<evidence type="ECO:0000256" key="1">
    <source>
        <dbReference type="ARBA" id="ARBA00023015"/>
    </source>
</evidence>
<dbReference type="GO" id="GO:0003700">
    <property type="term" value="F:DNA-binding transcription factor activity"/>
    <property type="evidence" value="ECO:0007669"/>
    <property type="project" value="InterPro"/>
</dbReference>
<dbReference type="Pfam" id="PF12833">
    <property type="entry name" value="HTH_18"/>
    <property type="match status" value="1"/>
</dbReference>
<dbReference type="PANTHER" id="PTHR47504">
    <property type="entry name" value="RIGHT ORIGIN-BINDING PROTEIN"/>
    <property type="match status" value="1"/>
</dbReference>
<dbReference type="EMBL" id="WSFT01000015">
    <property type="protein sequence ID" value="MBS4537305.1"/>
    <property type="molecule type" value="Genomic_DNA"/>
</dbReference>
<evidence type="ECO:0000256" key="3">
    <source>
        <dbReference type="ARBA" id="ARBA00023163"/>
    </source>
</evidence>
<dbReference type="PRINTS" id="PR00032">
    <property type="entry name" value="HTHARAC"/>
</dbReference>
<dbReference type="InterPro" id="IPR011256">
    <property type="entry name" value="Reg_factor_effector_dom_sf"/>
</dbReference>
<dbReference type="Pfam" id="PF06445">
    <property type="entry name" value="GyrI-like"/>
    <property type="match status" value="1"/>
</dbReference>
<reference evidence="5" key="1">
    <citation type="submission" date="2019-12" db="EMBL/GenBank/DDBJ databases">
        <title>Clostridiaceae gen. nov. sp. nov., isolated from sediment in Xinjiang, China.</title>
        <authorList>
            <person name="Zhang R."/>
        </authorList>
    </citation>
    <scope>NUCLEOTIDE SEQUENCE</scope>
    <source>
        <strain evidence="5">D2Q-11</strain>
    </source>
</reference>
<dbReference type="Proteomes" id="UP000724672">
    <property type="component" value="Unassembled WGS sequence"/>
</dbReference>
<dbReference type="Gene3D" id="3.20.80.10">
    <property type="entry name" value="Regulatory factor, effector binding domain"/>
    <property type="match status" value="1"/>
</dbReference>
<dbReference type="InterPro" id="IPR010499">
    <property type="entry name" value="AraC_E-bd"/>
</dbReference>
<gene>
    <name evidence="5" type="ORF">GOQ27_02465</name>
</gene>
<protein>
    <submittedName>
        <fullName evidence="5">AraC family transcriptional regulator</fullName>
    </submittedName>
</protein>
<dbReference type="SUPFAM" id="SSF46689">
    <property type="entry name" value="Homeodomain-like"/>
    <property type="match status" value="2"/>
</dbReference>
<evidence type="ECO:0000313" key="6">
    <source>
        <dbReference type="Proteomes" id="UP000724672"/>
    </source>
</evidence>
<keyword evidence="6" id="KW-1185">Reference proteome</keyword>
<feature type="domain" description="HTH araC/xylS-type" evidence="4">
    <location>
        <begin position="8"/>
        <end position="106"/>
    </location>
</feature>
<dbReference type="InterPro" id="IPR009057">
    <property type="entry name" value="Homeodomain-like_sf"/>
</dbReference>
<dbReference type="GO" id="GO:0043565">
    <property type="term" value="F:sequence-specific DNA binding"/>
    <property type="evidence" value="ECO:0007669"/>
    <property type="project" value="InterPro"/>
</dbReference>
<dbReference type="Gene3D" id="1.10.10.60">
    <property type="entry name" value="Homeodomain-like"/>
    <property type="match status" value="2"/>
</dbReference>
<organism evidence="5 6">
    <name type="scientific">Anaeromonas frigoriresistens</name>
    <dbReference type="NCBI Taxonomy" id="2683708"/>
    <lineage>
        <taxon>Bacteria</taxon>
        <taxon>Bacillati</taxon>
        <taxon>Bacillota</taxon>
        <taxon>Tissierellia</taxon>
        <taxon>Tissierellales</taxon>
        <taxon>Thermohalobacteraceae</taxon>
        <taxon>Anaeromonas</taxon>
    </lineage>
</organism>
<keyword evidence="2" id="KW-0238">DNA-binding</keyword>
<keyword evidence="1" id="KW-0805">Transcription regulation</keyword>
<comment type="caution">
    <text evidence="5">The sequence shown here is derived from an EMBL/GenBank/DDBJ whole genome shotgun (WGS) entry which is preliminary data.</text>
</comment>
<dbReference type="InterPro" id="IPR018062">
    <property type="entry name" value="HTH_AraC-typ_CS"/>
</dbReference>
<dbReference type="PROSITE" id="PS01124">
    <property type="entry name" value="HTH_ARAC_FAMILY_2"/>
    <property type="match status" value="1"/>
</dbReference>
<evidence type="ECO:0000313" key="5">
    <source>
        <dbReference type="EMBL" id="MBS4537305.1"/>
    </source>
</evidence>
<dbReference type="RefSeq" id="WP_203365236.1">
    <property type="nucleotide sequence ID" value="NZ_WSFT01000015.1"/>
</dbReference>
<dbReference type="SUPFAM" id="SSF55136">
    <property type="entry name" value="Probable bacterial effector-binding domain"/>
    <property type="match status" value="1"/>
</dbReference>
<proteinExistence type="predicted"/>
<dbReference type="AlphaFoldDB" id="A0A942Z7U6"/>
<sequence length="286" mass="32944">MEWIEQLNKAINYMEEHLDKEIELEKMAEIACCSTFHFQRMFSYIANIPLSEYIRRRKMTRAAFELQTKDIKIIDIAMKYGYNSPTAFTRAFKNVHGISPSEAKFSGQKLKAFPPITVKISIKGDVEVNYRIEKKQAFRVVGVKEQFKISIEENFEVVPGFWKKTVESGMLTQICSLMCKDPFGVLGVSSCMSGKDFDYYIAVATDKETPDGMYEYEVPECTWAIFESVGPLPEALQNLQRRIVTEWLPTSGYEYAKAPDIEVYSDGNQQSQDYRCEVWLPIVKKA</sequence>
<evidence type="ECO:0000256" key="2">
    <source>
        <dbReference type="ARBA" id="ARBA00023125"/>
    </source>
</evidence>
<dbReference type="PANTHER" id="PTHR47504:SF5">
    <property type="entry name" value="RIGHT ORIGIN-BINDING PROTEIN"/>
    <property type="match status" value="1"/>
</dbReference>
<dbReference type="InterPro" id="IPR020449">
    <property type="entry name" value="Tscrpt_reg_AraC-type_HTH"/>
</dbReference>